<reference evidence="1" key="2">
    <citation type="submission" date="2022-06" db="UniProtKB">
        <authorList>
            <consortium name="EnsemblMetazoa"/>
        </authorList>
    </citation>
    <scope>IDENTIFICATION</scope>
</reference>
<protein>
    <submittedName>
        <fullName evidence="1">Uncharacterized protein</fullName>
    </submittedName>
</protein>
<accession>A0A8R1XYV5</accession>
<dbReference type="Proteomes" id="UP000024404">
    <property type="component" value="Unassembled WGS sequence"/>
</dbReference>
<dbReference type="EnsemblMetazoa" id="OVOC3144.1">
    <property type="protein sequence ID" value="OVOC3144.1"/>
    <property type="gene ID" value="WBGene00239953"/>
</dbReference>
<name>A0A8R1XYV5_ONCVO</name>
<proteinExistence type="predicted"/>
<dbReference type="AlphaFoldDB" id="A0A8R1XYV5"/>
<sequence length="531" mass="59660">MINTPVAFQQMIHNQKNRELLKIRRENSAGSSKLPNHSNELPLQEIKTGNSSQLPIQLSTFIRNAADMLKLFERIGTQGRNAQYSEVPVQQIIRRKSPVRELSVLHEFRSGRKSLSMKPLIEFNHDDTPTIASKANLQRKTIAEDTAWAELLFGPRGVLTAVFHILDDRRKITEKIKGRTTIVKNVNDRSQTTDTHHQSDLSLLPDFLVDAKPIDFAKIFEAFLTGSKGNFDERISNLPEILGICNRLSCGDIYKAIDEFRKSEFFANFQMILQLIQDPKGWEILGDFISNPDLIAQFMNGAENKGNRGSIGNLLGGIIGPEKLSKNSNKEIGSEDGDIGIDFSKLVENQGSQFTKPKKPTAEEFPEIAENIDSIDYYNAVEMGTDIDGIETIVKPDEIAITETTPISSIQTEVLPVIPDLMLPEISENIDQIEQTKIIIDATMPTPAKISNRKSAATLRPLRPYSTATYQPVTAKTTLVRKQTITSSNRSTTRYPAWIVTTVTRSTPKTTTRNFREESDYYSMYYDDVSS</sequence>
<dbReference type="EMBL" id="CMVM020000079">
    <property type="status" value="NOT_ANNOTATED_CDS"/>
    <property type="molecule type" value="Genomic_DNA"/>
</dbReference>
<keyword evidence="2" id="KW-1185">Reference proteome</keyword>
<organism evidence="1 2">
    <name type="scientific">Onchocerca volvulus</name>
    <dbReference type="NCBI Taxonomy" id="6282"/>
    <lineage>
        <taxon>Eukaryota</taxon>
        <taxon>Metazoa</taxon>
        <taxon>Ecdysozoa</taxon>
        <taxon>Nematoda</taxon>
        <taxon>Chromadorea</taxon>
        <taxon>Rhabditida</taxon>
        <taxon>Spirurina</taxon>
        <taxon>Spiruromorpha</taxon>
        <taxon>Filarioidea</taxon>
        <taxon>Onchocercidae</taxon>
        <taxon>Onchocerca</taxon>
    </lineage>
</organism>
<evidence type="ECO:0000313" key="1">
    <source>
        <dbReference type="EnsemblMetazoa" id="OVOC3144.1"/>
    </source>
</evidence>
<evidence type="ECO:0000313" key="2">
    <source>
        <dbReference type="Proteomes" id="UP000024404"/>
    </source>
</evidence>
<reference evidence="2" key="1">
    <citation type="submission" date="2013-10" db="EMBL/GenBank/DDBJ databases">
        <title>Genome sequencing of Onchocerca volvulus.</title>
        <authorList>
            <person name="Cotton J."/>
            <person name="Tsai J."/>
            <person name="Stanley E."/>
            <person name="Tracey A."/>
            <person name="Holroyd N."/>
            <person name="Lustigman S."/>
            <person name="Berriman M."/>
        </authorList>
    </citation>
    <scope>NUCLEOTIDE SEQUENCE</scope>
</reference>
<dbReference type="OMA" id="NDYYAMY"/>